<comment type="caution">
    <text evidence="1">The sequence shown here is derived from an EMBL/GenBank/DDBJ whole genome shotgun (WGS) entry which is preliminary data.</text>
</comment>
<evidence type="ECO:0000313" key="2">
    <source>
        <dbReference type="Proteomes" id="UP001055879"/>
    </source>
</evidence>
<accession>A0ACB9AYN9</accession>
<protein>
    <submittedName>
        <fullName evidence="1">Uncharacterized protein</fullName>
    </submittedName>
</protein>
<proteinExistence type="predicted"/>
<sequence>MQVEKVRLEAVRNASAAQREVHDRIWWSAICSSWAAVNQVYRDCGRCNEIFRWEGRGSAVITGLQVSIALRASSIAGQKAGVTMVLFMSKRDAVDRTIGLPRSGKDEIFTCFFLFNILVFGSLNPPFSSLHLLLA</sequence>
<organism evidence="1 2">
    <name type="scientific">Arctium lappa</name>
    <name type="common">Greater burdock</name>
    <name type="synonym">Lappa major</name>
    <dbReference type="NCBI Taxonomy" id="4217"/>
    <lineage>
        <taxon>Eukaryota</taxon>
        <taxon>Viridiplantae</taxon>
        <taxon>Streptophyta</taxon>
        <taxon>Embryophyta</taxon>
        <taxon>Tracheophyta</taxon>
        <taxon>Spermatophyta</taxon>
        <taxon>Magnoliopsida</taxon>
        <taxon>eudicotyledons</taxon>
        <taxon>Gunneridae</taxon>
        <taxon>Pentapetalae</taxon>
        <taxon>asterids</taxon>
        <taxon>campanulids</taxon>
        <taxon>Asterales</taxon>
        <taxon>Asteraceae</taxon>
        <taxon>Carduoideae</taxon>
        <taxon>Cardueae</taxon>
        <taxon>Arctiinae</taxon>
        <taxon>Arctium</taxon>
    </lineage>
</organism>
<dbReference type="Proteomes" id="UP001055879">
    <property type="component" value="Linkage Group LG07"/>
</dbReference>
<name>A0ACB9AYN9_ARCLA</name>
<evidence type="ECO:0000313" key="1">
    <source>
        <dbReference type="EMBL" id="KAI3714483.1"/>
    </source>
</evidence>
<reference evidence="1 2" key="2">
    <citation type="journal article" date="2022" name="Mol. Ecol. Resour.">
        <title>The genomes of chicory, endive, great burdock and yacon provide insights into Asteraceae paleo-polyploidization history and plant inulin production.</title>
        <authorList>
            <person name="Fan W."/>
            <person name="Wang S."/>
            <person name="Wang H."/>
            <person name="Wang A."/>
            <person name="Jiang F."/>
            <person name="Liu H."/>
            <person name="Zhao H."/>
            <person name="Xu D."/>
            <person name="Zhang Y."/>
        </authorList>
    </citation>
    <scope>NUCLEOTIDE SEQUENCE [LARGE SCALE GENOMIC DNA]</scope>
    <source>
        <strain evidence="2">cv. Niubang</strain>
    </source>
</reference>
<dbReference type="EMBL" id="CM042053">
    <property type="protein sequence ID" value="KAI3714483.1"/>
    <property type="molecule type" value="Genomic_DNA"/>
</dbReference>
<gene>
    <name evidence="1" type="ORF">L6452_21438</name>
</gene>
<reference evidence="2" key="1">
    <citation type="journal article" date="2022" name="Mol. Ecol. Resour.">
        <title>The genomes of chicory, endive, great burdock and yacon provide insights into Asteraceae palaeo-polyploidization history and plant inulin production.</title>
        <authorList>
            <person name="Fan W."/>
            <person name="Wang S."/>
            <person name="Wang H."/>
            <person name="Wang A."/>
            <person name="Jiang F."/>
            <person name="Liu H."/>
            <person name="Zhao H."/>
            <person name="Xu D."/>
            <person name="Zhang Y."/>
        </authorList>
    </citation>
    <scope>NUCLEOTIDE SEQUENCE [LARGE SCALE GENOMIC DNA]</scope>
    <source>
        <strain evidence="2">cv. Niubang</strain>
    </source>
</reference>
<keyword evidence="2" id="KW-1185">Reference proteome</keyword>